<proteinExistence type="predicted"/>
<dbReference type="Proteomes" id="UP000789375">
    <property type="component" value="Unassembled WGS sequence"/>
</dbReference>
<comment type="caution">
    <text evidence="1">The sequence shown here is derived from an EMBL/GenBank/DDBJ whole genome shotgun (WGS) entry which is preliminary data.</text>
</comment>
<keyword evidence="2" id="KW-1185">Reference proteome</keyword>
<reference evidence="1" key="1">
    <citation type="submission" date="2021-06" db="EMBL/GenBank/DDBJ databases">
        <authorList>
            <person name="Kallberg Y."/>
            <person name="Tangrot J."/>
            <person name="Rosling A."/>
        </authorList>
    </citation>
    <scope>NUCLEOTIDE SEQUENCE</scope>
    <source>
        <strain evidence="1">87-6 pot B 2015</strain>
    </source>
</reference>
<dbReference type="EMBL" id="CAJVPP010002472">
    <property type="protein sequence ID" value="CAG8601304.1"/>
    <property type="molecule type" value="Genomic_DNA"/>
</dbReference>
<sequence>MLRQQNTMAQFDFATAAPQENELKQLKVVTTYSAIESIESSDSVAINVDTTYSAVESSDSVAFKRRHGF</sequence>
<name>A0A9N9CH31_FUNMO</name>
<accession>A0A9N9CH31</accession>
<protein>
    <submittedName>
        <fullName evidence="1">5575_t:CDS:1</fullName>
    </submittedName>
</protein>
<evidence type="ECO:0000313" key="2">
    <source>
        <dbReference type="Proteomes" id="UP000789375"/>
    </source>
</evidence>
<gene>
    <name evidence="1" type="ORF">FMOSSE_LOCUS8964</name>
</gene>
<evidence type="ECO:0000313" key="1">
    <source>
        <dbReference type="EMBL" id="CAG8601304.1"/>
    </source>
</evidence>
<organism evidence="1 2">
    <name type="scientific">Funneliformis mosseae</name>
    <name type="common">Endomycorrhizal fungus</name>
    <name type="synonym">Glomus mosseae</name>
    <dbReference type="NCBI Taxonomy" id="27381"/>
    <lineage>
        <taxon>Eukaryota</taxon>
        <taxon>Fungi</taxon>
        <taxon>Fungi incertae sedis</taxon>
        <taxon>Mucoromycota</taxon>
        <taxon>Glomeromycotina</taxon>
        <taxon>Glomeromycetes</taxon>
        <taxon>Glomerales</taxon>
        <taxon>Glomeraceae</taxon>
        <taxon>Funneliformis</taxon>
    </lineage>
</organism>
<dbReference type="AlphaFoldDB" id="A0A9N9CH31"/>